<dbReference type="Gene3D" id="1.10.260.40">
    <property type="entry name" value="lambda repressor-like DNA-binding domains"/>
    <property type="match status" value="1"/>
</dbReference>
<dbReference type="PANTHER" id="PTHR46797">
    <property type="entry name" value="HTH-TYPE TRANSCRIPTIONAL REGULATOR"/>
    <property type="match status" value="1"/>
</dbReference>
<dbReference type="Pfam" id="PF07883">
    <property type="entry name" value="Cupin_2"/>
    <property type="match status" value="1"/>
</dbReference>
<dbReference type="GO" id="GO:0003700">
    <property type="term" value="F:DNA-binding transcription factor activity"/>
    <property type="evidence" value="ECO:0007669"/>
    <property type="project" value="TreeGrafter"/>
</dbReference>
<keyword evidence="1" id="KW-0238">DNA-binding</keyword>
<dbReference type="Pfam" id="PF01381">
    <property type="entry name" value="HTH_3"/>
    <property type="match status" value="1"/>
</dbReference>
<dbReference type="CDD" id="cd02209">
    <property type="entry name" value="cupin_XRE_C"/>
    <property type="match status" value="1"/>
</dbReference>
<evidence type="ECO:0000259" key="2">
    <source>
        <dbReference type="PROSITE" id="PS50943"/>
    </source>
</evidence>
<dbReference type="GO" id="GO:0003677">
    <property type="term" value="F:DNA binding"/>
    <property type="evidence" value="ECO:0007669"/>
    <property type="project" value="UniProtKB-KW"/>
</dbReference>
<proteinExistence type="predicted"/>
<evidence type="ECO:0000313" key="4">
    <source>
        <dbReference type="Proteomes" id="UP000480854"/>
    </source>
</evidence>
<reference evidence="3 4" key="1">
    <citation type="submission" date="2018-07" db="EMBL/GenBank/DDBJ databases">
        <title>Genome sequence of Azospirillum sp. ATCC 49961.</title>
        <authorList>
            <person name="Sant'Anna F.H."/>
            <person name="Baldani J.I."/>
            <person name="Zilli J.E."/>
            <person name="Reis V.M."/>
            <person name="Hartmann A."/>
            <person name="Cruz L."/>
            <person name="de Souza E.M."/>
            <person name="de Oliveira Pedrosa F."/>
            <person name="Passaglia L.M.P."/>
        </authorList>
    </citation>
    <scope>NUCLEOTIDE SEQUENCE [LARGE SCALE GENOMIC DNA]</scope>
    <source>
        <strain evidence="3 4">ATCC 49961</strain>
    </source>
</reference>
<name>A0A9W7NNU8_9PROT</name>
<protein>
    <submittedName>
        <fullName evidence="3">Cupin domain-containing protein</fullName>
    </submittedName>
</protein>
<dbReference type="InterPro" id="IPR011051">
    <property type="entry name" value="RmlC_Cupin_sf"/>
</dbReference>
<keyword evidence="4" id="KW-1185">Reference proteome</keyword>
<dbReference type="EMBL" id="QOKW01000001">
    <property type="protein sequence ID" value="KAA0684154.1"/>
    <property type="molecule type" value="Genomic_DNA"/>
</dbReference>
<dbReference type="RefSeq" id="WP_149467134.1">
    <property type="nucleotide sequence ID" value="NZ_QOKW01000001.1"/>
</dbReference>
<gene>
    <name evidence="3" type="ORF">DS843_01575</name>
</gene>
<organism evidence="3 4">
    <name type="scientific">Roseomonas genomospecies 6</name>
    <dbReference type="NCBI Taxonomy" id="214106"/>
    <lineage>
        <taxon>Bacteria</taxon>
        <taxon>Pseudomonadati</taxon>
        <taxon>Pseudomonadota</taxon>
        <taxon>Alphaproteobacteria</taxon>
        <taxon>Acetobacterales</taxon>
        <taxon>Roseomonadaceae</taxon>
        <taxon>Roseomonas</taxon>
    </lineage>
</organism>
<dbReference type="SMART" id="SM00530">
    <property type="entry name" value="HTH_XRE"/>
    <property type="match status" value="1"/>
</dbReference>
<dbReference type="OrthoDB" id="189170at2"/>
<accession>A0A9W7NNU8</accession>
<dbReference type="Gene3D" id="2.60.120.10">
    <property type="entry name" value="Jelly Rolls"/>
    <property type="match status" value="1"/>
</dbReference>
<dbReference type="Proteomes" id="UP000480854">
    <property type="component" value="Unassembled WGS sequence"/>
</dbReference>
<dbReference type="SUPFAM" id="SSF51182">
    <property type="entry name" value="RmlC-like cupins"/>
    <property type="match status" value="1"/>
</dbReference>
<dbReference type="SUPFAM" id="SSF47413">
    <property type="entry name" value="lambda repressor-like DNA-binding domains"/>
    <property type="match status" value="1"/>
</dbReference>
<dbReference type="InterPro" id="IPR001387">
    <property type="entry name" value="Cro/C1-type_HTH"/>
</dbReference>
<sequence>MSTTSTPRTTDGEANPLNGVIAGNIRNFRLRQGLSIDALAKLSGNSRADLAAIEAGQGQSSIDILWTIARALDVPFSSLLSSGGSGGTTVIRRDDSQPLASRDGRFTSRALFPFRGERQVEFYELRLAPGTDERADAHTIGTVENILVGRGAVEIETGDGTHRLEEGDTIQFDADAPHAYRNVGEGEAVLYLVMTYVF</sequence>
<evidence type="ECO:0000256" key="1">
    <source>
        <dbReference type="ARBA" id="ARBA00023125"/>
    </source>
</evidence>
<dbReference type="AlphaFoldDB" id="A0A9W7NNU8"/>
<comment type="caution">
    <text evidence="3">The sequence shown here is derived from an EMBL/GenBank/DDBJ whole genome shotgun (WGS) entry which is preliminary data.</text>
</comment>
<dbReference type="InterPro" id="IPR013096">
    <property type="entry name" value="Cupin_2"/>
</dbReference>
<dbReference type="InterPro" id="IPR014710">
    <property type="entry name" value="RmlC-like_jellyroll"/>
</dbReference>
<dbReference type="InterPro" id="IPR050807">
    <property type="entry name" value="TransReg_Diox_bact_type"/>
</dbReference>
<dbReference type="InterPro" id="IPR010982">
    <property type="entry name" value="Lambda_DNA-bd_dom_sf"/>
</dbReference>
<dbReference type="PROSITE" id="PS50943">
    <property type="entry name" value="HTH_CROC1"/>
    <property type="match status" value="1"/>
</dbReference>
<dbReference type="PANTHER" id="PTHR46797:SF1">
    <property type="entry name" value="METHYLPHOSPHONATE SYNTHASE"/>
    <property type="match status" value="1"/>
</dbReference>
<dbReference type="CDD" id="cd00093">
    <property type="entry name" value="HTH_XRE"/>
    <property type="match status" value="1"/>
</dbReference>
<dbReference type="GO" id="GO:0005829">
    <property type="term" value="C:cytosol"/>
    <property type="evidence" value="ECO:0007669"/>
    <property type="project" value="TreeGrafter"/>
</dbReference>
<evidence type="ECO:0000313" key="3">
    <source>
        <dbReference type="EMBL" id="KAA0684154.1"/>
    </source>
</evidence>
<feature type="domain" description="HTH cro/C1-type" evidence="2">
    <location>
        <begin position="25"/>
        <end position="79"/>
    </location>
</feature>